<name>A0ACC2RW78_9FUNG</name>
<gene>
    <name evidence="1" type="ORF">DSO57_1015560</name>
</gene>
<evidence type="ECO:0000313" key="2">
    <source>
        <dbReference type="Proteomes" id="UP001165960"/>
    </source>
</evidence>
<proteinExistence type="predicted"/>
<keyword evidence="2" id="KW-1185">Reference proteome</keyword>
<dbReference type="EMBL" id="QTSX02006451">
    <property type="protein sequence ID" value="KAJ9054352.1"/>
    <property type="molecule type" value="Genomic_DNA"/>
</dbReference>
<sequence length="60" mass="6336">MSTRVVSKPSPASSSSSYAVSAPTPITLATHAEPPASIKFWAAQNVDHFKGEGYKVQICT</sequence>
<evidence type="ECO:0000313" key="1">
    <source>
        <dbReference type="EMBL" id="KAJ9054352.1"/>
    </source>
</evidence>
<accession>A0ACC2RW78</accession>
<reference evidence="1" key="1">
    <citation type="submission" date="2022-04" db="EMBL/GenBank/DDBJ databases">
        <title>Genome of the entomopathogenic fungus Entomophthora muscae.</title>
        <authorList>
            <person name="Elya C."/>
            <person name="Lovett B.R."/>
            <person name="Lee E."/>
            <person name="Macias A.M."/>
            <person name="Hajek A.E."/>
            <person name="De Bivort B.L."/>
            <person name="Kasson M.T."/>
            <person name="De Fine Licht H.H."/>
            <person name="Stajich J.E."/>
        </authorList>
    </citation>
    <scope>NUCLEOTIDE SEQUENCE</scope>
    <source>
        <strain evidence="1">Berkeley</strain>
    </source>
</reference>
<dbReference type="Proteomes" id="UP001165960">
    <property type="component" value="Unassembled WGS sequence"/>
</dbReference>
<protein>
    <submittedName>
        <fullName evidence="1">Uncharacterized protein</fullName>
    </submittedName>
</protein>
<comment type="caution">
    <text evidence="1">The sequence shown here is derived from an EMBL/GenBank/DDBJ whole genome shotgun (WGS) entry which is preliminary data.</text>
</comment>
<organism evidence="1 2">
    <name type="scientific">Entomophthora muscae</name>
    <dbReference type="NCBI Taxonomy" id="34485"/>
    <lineage>
        <taxon>Eukaryota</taxon>
        <taxon>Fungi</taxon>
        <taxon>Fungi incertae sedis</taxon>
        <taxon>Zoopagomycota</taxon>
        <taxon>Entomophthoromycotina</taxon>
        <taxon>Entomophthoromycetes</taxon>
        <taxon>Entomophthorales</taxon>
        <taxon>Entomophthoraceae</taxon>
        <taxon>Entomophthora</taxon>
    </lineage>
</organism>